<dbReference type="AlphaFoldDB" id="D2UZJ2"/>
<proteinExistence type="predicted"/>
<dbReference type="GeneID" id="8863443"/>
<organism evidence="3">
    <name type="scientific">Naegleria gruberi</name>
    <name type="common">Amoeba</name>
    <dbReference type="NCBI Taxonomy" id="5762"/>
    <lineage>
        <taxon>Eukaryota</taxon>
        <taxon>Discoba</taxon>
        <taxon>Heterolobosea</taxon>
        <taxon>Tetramitia</taxon>
        <taxon>Eutetramitia</taxon>
        <taxon>Vahlkampfiidae</taxon>
        <taxon>Naegleria</taxon>
    </lineage>
</organism>
<protein>
    <submittedName>
        <fullName evidence="2">Predicted protein</fullName>
    </submittedName>
</protein>
<dbReference type="Proteomes" id="UP000006671">
    <property type="component" value="Unassembled WGS sequence"/>
</dbReference>
<evidence type="ECO:0000313" key="3">
    <source>
        <dbReference type="Proteomes" id="UP000006671"/>
    </source>
</evidence>
<feature type="region of interest" description="Disordered" evidence="1">
    <location>
        <begin position="1"/>
        <end position="35"/>
    </location>
</feature>
<dbReference type="InParanoid" id="D2UZJ2"/>
<evidence type="ECO:0000313" key="2">
    <source>
        <dbReference type="EMBL" id="EFC50162.1"/>
    </source>
</evidence>
<gene>
    <name evidence="2" type="ORF">NAEGRDRAFT_61957</name>
</gene>
<dbReference type="RefSeq" id="XP_002682906.1">
    <property type="nucleotide sequence ID" value="XM_002682860.1"/>
</dbReference>
<sequence length="904" mass="105219">MNSSHQKLGDISSTPQGEAGVSSTQDKAREQQKMPMPISAPHEDFIKDHSSLNQKGVPESVLIYNNTIEFVEERQLNSPDFSSLYKDAIEKVKRNHRFVSVATLQRIADNVVSTITKPTYLDSAQQQKLMGRYYNSKCGLPIYQGSIRPELFGMYKHLTTPDLLNNIKKETLFDKSVNVEMLLGVSGKGKTFKMLSRSVHQDYFLIYMILAPESNLFSDFSSPDLTQIIDPCYNLLAKRIRSLRTDVAKNVVVFNEIQVFILARLLYLRSLLKVNKYLTSTEFLEYQLNGYLKCISYIYAEILSELSPWETDLAYFINYNRMLIGSIKDEYGKDVGFGLDEILNTSNKSLLDIFDYECNQFRNLQHFIVREVTKLQPIYVGIAGTSFDQRYVDQYLSLLGKRVNIRMMPSKFDSINRGNIESLLKFMINQSKKVISELTDIHLIHQFLGRKRIFFTFIKNLFSCKNVKSAALVTLDTFRNDLTQFLRQKLSIYSQIFWDGVSDLIIRHLSIQLRGEGENKICTIDPSWIPVGMCEIERNEDGTYLVSLLDEQVLIDTLFEFCRDSSLFFSEIQKRITRYPTLFGGPSFGGIFEWLVVLNLMFNKRLTSVNSLKALKLLNSGEMDQIILESHDLKFKPLSLNRFGLIKNVDEDMLSYLWKCVEVCTNVNDNKMIITEEQKLYLNRLIRLPNSAHQDFLSFQEFNNYSTIVMVEFSIKYSDTCVGQEEMKKSLAQLDIDKYFQSYKNESTSNQEIKNLVNQLKTIPTIKIHIWYPSVKPNTIPSIVRCGYSNLREMVLDPHQFLDNQIVKWIKQRQQQEPTKIEEIKGNLTTRRIEEFINDQSSPIKRHIELEHNMVKMSFRTPEKETKKERTSRIGKFNKRMMKLGNRVANLKKWNYVWSYHEKT</sequence>
<accession>D2UZJ2</accession>
<name>D2UZJ2_NAEGR</name>
<dbReference type="VEuPathDB" id="AmoebaDB:NAEGRDRAFT_61957"/>
<feature type="compositionally biased region" description="Polar residues" evidence="1">
    <location>
        <begin position="1"/>
        <end position="25"/>
    </location>
</feature>
<evidence type="ECO:0000256" key="1">
    <source>
        <dbReference type="SAM" id="MobiDB-lite"/>
    </source>
</evidence>
<keyword evidence="3" id="KW-1185">Reference proteome</keyword>
<dbReference type="EMBL" id="GG738846">
    <property type="protein sequence ID" value="EFC50162.1"/>
    <property type="molecule type" value="Genomic_DNA"/>
</dbReference>
<dbReference type="KEGG" id="ngr:NAEGRDRAFT_61957"/>
<reference evidence="2 3" key="1">
    <citation type="journal article" date="2010" name="Cell">
        <title>The genome of Naegleria gruberi illuminates early eukaryotic versatility.</title>
        <authorList>
            <person name="Fritz-Laylin L.K."/>
            <person name="Prochnik S.E."/>
            <person name="Ginger M.L."/>
            <person name="Dacks J.B."/>
            <person name="Carpenter M.L."/>
            <person name="Field M.C."/>
            <person name="Kuo A."/>
            <person name="Paredez A."/>
            <person name="Chapman J."/>
            <person name="Pham J."/>
            <person name="Shu S."/>
            <person name="Neupane R."/>
            <person name="Cipriano M."/>
            <person name="Mancuso J."/>
            <person name="Tu H."/>
            <person name="Salamov A."/>
            <person name="Lindquist E."/>
            <person name="Shapiro H."/>
            <person name="Lucas S."/>
            <person name="Grigoriev I.V."/>
            <person name="Cande W.Z."/>
            <person name="Fulton C."/>
            <person name="Rokhsar D.S."/>
            <person name="Dawson S.C."/>
        </authorList>
    </citation>
    <scope>NUCLEOTIDE SEQUENCE [LARGE SCALE GENOMIC DNA]</scope>
    <source>
        <strain evidence="2 3">NEG-M</strain>
    </source>
</reference>